<dbReference type="RefSeq" id="WP_132318410.1">
    <property type="nucleotide sequence ID" value="NZ_FWZT01000007.1"/>
</dbReference>
<accession>A0A1Y6BQC0</accession>
<protein>
    <submittedName>
        <fullName evidence="1">Uncharacterized protein</fullName>
    </submittedName>
</protein>
<name>A0A1Y6BQC0_9BACT</name>
<evidence type="ECO:0000313" key="1">
    <source>
        <dbReference type="EMBL" id="SMF21783.1"/>
    </source>
</evidence>
<sequence length="140" mass="15322">MDQQDLKDFIRELIIEEFSPEPVELAQKWQGGSILLQPGNETQGKEIPMDVFLRKVLAVRDALRVLEQKLNGSGSLTAEEKASFHGYITKAYGALTTFNVLFKDGKDKFVGSGGGGKGAAGKKEKMTLTEAKAKLGLNEY</sequence>
<keyword evidence="2" id="KW-1185">Reference proteome</keyword>
<dbReference type="Proteomes" id="UP000192907">
    <property type="component" value="Unassembled WGS sequence"/>
</dbReference>
<gene>
    <name evidence="1" type="ORF">SAMN06296036_107134</name>
</gene>
<proteinExistence type="predicted"/>
<dbReference type="EMBL" id="FWZT01000007">
    <property type="protein sequence ID" value="SMF21783.1"/>
    <property type="molecule type" value="Genomic_DNA"/>
</dbReference>
<dbReference type="OrthoDB" id="1117601at2"/>
<dbReference type="STRING" id="1513793.SAMN06296036_107134"/>
<reference evidence="2" key="1">
    <citation type="submission" date="2017-04" db="EMBL/GenBank/DDBJ databases">
        <authorList>
            <person name="Varghese N."/>
            <person name="Submissions S."/>
        </authorList>
    </citation>
    <scope>NUCLEOTIDE SEQUENCE [LARGE SCALE GENOMIC DNA]</scope>
    <source>
        <strain evidence="2">RKEM611</strain>
    </source>
</reference>
<organism evidence="1 2">
    <name type="scientific">Pseudobacteriovorax antillogorgiicola</name>
    <dbReference type="NCBI Taxonomy" id="1513793"/>
    <lineage>
        <taxon>Bacteria</taxon>
        <taxon>Pseudomonadati</taxon>
        <taxon>Bdellovibrionota</taxon>
        <taxon>Oligoflexia</taxon>
        <taxon>Oligoflexales</taxon>
        <taxon>Pseudobacteriovoracaceae</taxon>
        <taxon>Pseudobacteriovorax</taxon>
    </lineage>
</organism>
<dbReference type="AlphaFoldDB" id="A0A1Y6BQC0"/>
<evidence type="ECO:0000313" key="2">
    <source>
        <dbReference type="Proteomes" id="UP000192907"/>
    </source>
</evidence>